<sequence length="101" mass="12256">MLYDKRNQELMERDTALLKKLEKETDEFIREQMKLFHLEYERHTNMNQLDGQLSELEGKSSAFSRSVKKTTKKLKDKYYRTLFFILFIVLVLLTIGYLTRR</sequence>
<keyword evidence="3" id="KW-1185">Reference proteome</keyword>
<accession>A0A059EZM7</accession>
<evidence type="ECO:0000256" key="1">
    <source>
        <dbReference type="SAM" id="Phobius"/>
    </source>
</evidence>
<reference evidence="3" key="1">
    <citation type="submission" date="2013-02" db="EMBL/GenBank/DDBJ databases">
        <authorList>
            <consortium name="The Broad Institute Genome Sequencing Platform"/>
            <person name="Cuomo C."/>
            <person name="Becnel J."/>
            <person name="Sanscrainte N."/>
            <person name="Walker B."/>
            <person name="Young S.K."/>
            <person name="Zeng Q."/>
            <person name="Gargeya S."/>
            <person name="Fitzgerald M."/>
            <person name="Haas B."/>
            <person name="Abouelleil A."/>
            <person name="Alvarado L."/>
            <person name="Arachchi H.M."/>
            <person name="Berlin A.M."/>
            <person name="Chapman S.B."/>
            <person name="Dewar J."/>
            <person name="Goldberg J."/>
            <person name="Griggs A."/>
            <person name="Gujja S."/>
            <person name="Hansen M."/>
            <person name="Howarth C."/>
            <person name="Imamovic A."/>
            <person name="Larimer J."/>
            <person name="McCowan C."/>
            <person name="Murphy C."/>
            <person name="Neiman D."/>
            <person name="Pearson M."/>
            <person name="Priest M."/>
            <person name="Roberts A."/>
            <person name="Saif S."/>
            <person name="Shea T."/>
            <person name="Sisk P."/>
            <person name="Sykes S."/>
            <person name="Wortman J."/>
            <person name="Nusbaum C."/>
            <person name="Birren B."/>
        </authorList>
    </citation>
    <scope>NUCLEOTIDE SEQUENCE [LARGE SCALE GENOMIC DNA]</scope>
    <source>
        <strain evidence="3">PRA339</strain>
    </source>
</reference>
<keyword evidence="1" id="KW-1133">Transmembrane helix</keyword>
<proteinExistence type="predicted"/>
<dbReference type="VEuPathDB" id="MicrosporidiaDB:H312_02439"/>
<protein>
    <submittedName>
        <fullName evidence="2">Uncharacterized protein</fullName>
    </submittedName>
</protein>
<gene>
    <name evidence="2" type="ORF">H312_02439</name>
</gene>
<keyword evidence="1" id="KW-0812">Transmembrane</keyword>
<keyword evidence="1" id="KW-0472">Membrane</keyword>
<evidence type="ECO:0000313" key="2">
    <source>
        <dbReference type="EMBL" id="KCZ80166.1"/>
    </source>
</evidence>
<dbReference type="AlphaFoldDB" id="A0A059EZM7"/>
<dbReference type="Proteomes" id="UP000030655">
    <property type="component" value="Unassembled WGS sequence"/>
</dbReference>
<organism evidence="2 3">
    <name type="scientific">Anncaliia algerae PRA339</name>
    <dbReference type="NCBI Taxonomy" id="1288291"/>
    <lineage>
        <taxon>Eukaryota</taxon>
        <taxon>Fungi</taxon>
        <taxon>Fungi incertae sedis</taxon>
        <taxon>Microsporidia</taxon>
        <taxon>Tubulinosematoidea</taxon>
        <taxon>Tubulinosematidae</taxon>
        <taxon>Anncaliia</taxon>
    </lineage>
</organism>
<reference evidence="2 3" key="2">
    <citation type="submission" date="2014-03" db="EMBL/GenBank/DDBJ databases">
        <title>The Genome Sequence of Anncaliia algerae insect isolate PRA339.</title>
        <authorList>
            <consortium name="The Broad Institute Genome Sequencing Platform"/>
            <consortium name="The Broad Institute Genome Sequencing Center for Infectious Disease"/>
            <person name="Cuomo C."/>
            <person name="Becnel J."/>
            <person name="Sanscrainte N."/>
            <person name="Walker B."/>
            <person name="Young S.K."/>
            <person name="Zeng Q."/>
            <person name="Gargeya S."/>
            <person name="Fitzgerald M."/>
            <person name="Haas B."/>
            <person name="Abouelleil A."/>
            <person name="Alvarado L."/>
            <person name="Arachchi H.M."/>
            <person name="Berlin A.M."/>
            <person name="Chapman S.B."/>
            <person name="Dewar J."/>
            <person name="Goldberg J."/>
            <person name="Griggs A."/>
            <person name="Gujja S."/>
            <person name="Hansen M."/>
            <person name="Howarth C."/>
            <person name="Imamovic A."/>
            <person name="Larimer J."/>
            <person name="McCowan C."/>
            <person name="Murphy C."/>
            <person name="Neiman D."/>
            <person name="Pearson M."/>
            <person name="Priest M."/>
            <person name="Roberts A."/>
            <person name="Saif S."/>
            <person name="Shea T."/>
            <person name="Sisk P."/>
            <person name="Sykes S."/>
            <person name="Wortman J."/>
            <person name="Nusbaum C."/>
            <person name="Birren B."/>
        </authorList>
    </citation>
    <scope>NUCLEOTIDE SEQUENCE [LARGE SCALE GENOMIC DNA]</scope>
    <source>
        <strain evidence="2 3">PRA339</strain>
    </source>
</reference>
<dbReference type="Gene3D" id="1.20.5.110">
    <property type="match status" value="1"/>
</dbReference>
<evidence type="ECO:0000313" key="3">
    <source>
        <dbReference type="Proteomes" id="UP000030655"/>
    </source>
</evidence>
<dbReference type="HOGENOM" id="CLU_2291010_0_0_1"/>
<dbReference type="EMBL" id="KK365199">
    <property type="protein sequence ID" value="KCZ80166.1"/>
    <property type="molecule type" value="Genomic_DNA"/>
</dbReference>
<name>A0A059EZM7_9MICR</name>
<feature type="transmembrane region" description="Helical" evidence="1">
    <location>
        <begin position="78"/>
        <end position="98"/>
    </location>
</feature>
<dbReference type="OrthoDB" id="2192189at2759"/>